<feature type="domain" description="Aconitase A/isopropylmalate dehydratase small subunit swivel" evidence="6">
    <location>
        <begin position="99"/>
        <end position="146"/>
    </location>
</feature>
<dbReference type="Pfam" id="PF00694">
    <property type="entry name" value="Aconitase_C"/>
    <property type="match status" value="1"/>
</dbReference>
<dbReference type="GO" id="GO:0046872">
    <property type="term" value="F:metal ion binding"/>
    <property type="evidence" value="ECO:0007669"/>
    <property type="project" value="UniProtKB-KW"/>
</dbReference>
<evidence type="ECO:0000256" key="4">
    <source>
        <dbReference type="ARBA" id="ARBA00023239"/>
    </source>
</evidence>
<dbReference type="SUPFAM" id="SSF53732">
    <property type="entry name" value="Aconitase iron-sulfur domain"/>
    <property type="match status" value="1"/>
</dbReference>
<dbReference type="Gene3D" id="3.30.499.10">
    <property type="entry name" value="Aconitase, domain 3"/>
    <property type="match status" value="2"/>
</dbReference>
<dbReference type="GO" id="GO:0170034">
    <property type="term" value="P:L-amino acid biosynthetic process"/>
    <property type="evidence" value="ECO:0007669"/>
    <property type="project" value="UniProtKB-ARBA"/>
</dbReference>
<evidence type="ECO:0000259" key="5">
    <source>
        <dbReference type="Pfam" id="PF00330"/>
    </source>
</evidence>
<dbReference type="PANTHER" id="PTHR43822:SF2">
    <property type="entry name" value="HOMOACONITASE, MITOCHONDRIAL"/>
    <property type="match status" value="1"/>
</dbReference>
<dbReference type="InterPro" id="IPR001030">
    <property type="entry name" value="Acoase/IPM_deHydtase_lsu_aba"/>
</dbReference>
<dbReference type="GO" id="GO:0051536">
    <property type="term" value="F:iron-sulfur cluster binding"/>
    <property type="evidence" value="ECO:0007669"/>
    <property type="project" value="UniProtKB-KW"/>
</dbReference>
<evidence type="ECO:0000259" key="6">
    <source>
        <dbReference type="Pfam" id="PF00694"/>
    </source>
</evidence>
<name>A0A075HXC7_9EURY</name>
<organism evidence="7">
    <name type="scientific">uncultured marine group II/III euryarchaeote KM3_89_E01</name>
    <dbReference type="NCBI Taxonomy" id="1456538"/>
    <lineage>
        <taxon>Archaea</taxon>
        <taxon>Methanobacteriati</taxon>
        <taxon>Methanobacteriota</taxon>
        <taxon>environmental samples</taxon>
    </lineage>
</organism>
<dbReference type="InterPro" id="IPR018136">
    <property type="entry name" value="Aconitase_4Fe-4S_BS"/>
</dbReference>
<dbReference type="Pfam" id="PF00330">
    <property type="entry name" value="Aconitase"/>
    <property type="match status" value="1"/>
</dbReference>
<dbReference type="InterPro" id="IPR015928">
    <property type="entry name" value="Aconitase/3IPM_dehydase_swvl"/>
</dbReference>
<reference evidence="7" key="1">
    <citation type="journal article" date="2014" name="Genome Biol. Evol.">
        <title>Pangenome evidence for extensive interdomain horizontal transfer affecting lineage core and shell genes in uncultured planktonic thaumarchaeota and euryarchaeota.</title>
        <authorList>
            <person name="Deschamps P."/>
            <person name="Zivanovic Y."/>
            <person name="Moreira D."/>
            <person name="Rodriguez-Valera F."/>
            <person name="Lopez-Garcia P."/>
        </authorList>
    </citation>
    <scope>NUCLEOTIDE SEQUENCE</scope>
</reference>
<dbReference type="GO" id="GO:0003861">
    <property type="term" value="F:3-isopropylmalate dehydratase activity"/>
    <property type="evidence" value="ECO:0007669"/>
    <property type="project" value="UniProtKB-EC"/>
</dbReference>
<dbReference type="InterPro" id="IPR050067">
    <property type="entry name" value="IPM_dehydratase_rel_enz"/>
</dbReference>
<feature type="domain" description="Aconitase/3-isopropylmalate dehydratase large subunit alpha/beta/alpha" evidence="5">
    <location>
        <begin position="239"/>
        <end position="652"/>
    </location>
</feature>
<proteinExistence type="predicted"/>
<evidence type="ECO:0000256" key="2">
    <source>
        <dbReference type="ARBA" id="ARBA00023004"/>
    </source>
</evidence>
<keyword evidence="3" id="KW-0411">Iron-sulfur</keyword>
<dbReference type="PRINTS" id="PR00415">
    <property type="entry name" value="ACONITASE"/>
</dbReference>
<keyword evidence="2" id="KW-0408">Iron</keyword>
<dbReference type="PROSITE" id="PS01244">
    <property type="entry name" value="ACONITASE_2"/>
    <property type="match status" value="1"/>
</dbReference>
<keyword evidence="4 7" id="KW-0456">Lyase</keyword>
<dbReference type="InterPro" id="IPR000573">
    <property type="entry name" value="AconitaseA/IPMdHydase_ssu_swvl"/>
</dbReference>
<dbReference type="InterPro" id="IPR036008">
    <property type="entry name" value="Aconitase_4Fe-4S_dom"/>
</dbReference>
<dbReference type="EMBL" id="KF901162">
    <property type="protein sequence ID" value="AIF20334.1"/>
    <property type="molecule type" value="Genomic_DNA"/>
</dbReference>
<dbReference type="Gene3D" id="3.20.19.10">
    <property type="entry name" value="Aconitase, domain 4"/>
    <property type="match status" value="1"/>
</dbReference>
<keyword evidence="1" id="KW-0479">Metal-binding</keyword>
<dbReference type="SUPFAM" id="SSF52016">
    <property type="entry name" value="LeuD/IlvD-like"/>
    <property type="match status" value="1"/>
</dbReference>
<dbReference type="AlphaFoldDB" id="A0A075HXC7"/>
<accession>A0A075HXC7</accession>
<dbReference type="PANTHER" id="PTHR43822">
    <property type="entry name" value="HOMOACONITASE, MITOCHONDRIAL-RELATED"/>
    <property type="match status" value="1"/>
</dbReference>
<dbReference type="EC" id="4.2.1.33" evidence="7"/>
<sequence>MVEFWPPQEISLTPGKRILFLTKNLDLIRQQLYNGLNLSMSDFTVDDLLDDINTDVMTPAWVCFDHDPAEIAKNAYAGLIHHGKRVFEENALINGDFEVIVSGHRKGTGSSRETAAQAEKWAGVRIVIAASFAPIHERNNINLGQLMGDHKMLERLQNGATLSLSEFIDKYDPITKLIVENGGIFPFAKQLKSGNIELPTPDCKERPMTMCEKIIAKKLLAKNGKATCVEPHNAVLAAVNGGYSHEFTTAQVHEFLKLEYGENYSLPDPNKFAVFEDHLLYATGVPRFGPFAEKIQTLRDMQNLFQQHTGVRDYSAKDGVSPGICHQVAREEFIDVGDFIQATDSHTCMGGASNALTYGVGSTEYANLAYNQFAFVNVPESIRFELEGELNPGCTAKDVILHILLEYASTSETLDRSMEFGGPGLASLSMDERATLCNMATECSAKTGICEPDDVTVEWLMKRRDNLSEDDIRAAFVLPDEGAHYDGGVYTINLSEIVPMVAHPGNPDEGIPSDPTNGVNISDIGDVAIDIAYAGSCTAGKADDFQYYAEVVEAALEAGLTIPDGVECYIQFGSKAVKEYSERMGWNDMFIQVGVKLIDPGCGACIGAGPGVSDNPEQVTVSAINRNFQGRSGPGKLYLASPLTVMASAFVGKIVAWEPSLFN</sequence>
<dbReference type="GO" id="GO:0170038">
    <property type="term" value="P:proteinogenic amino acid biosynthetic process"/>
    <property type="evidence" value="ECO:0007669"/>
    <property type="project" value="UniProtKB-ARBA"/>
</dbReference>
<dbReference type="InterPro" id="IPR015931">
    <property type="entry name" value="Acnase/IPM_dHydase_lsu_aba_1/3"/>
</dbReference>
<protein>
    <submittedName>
        <fullName evidence="7">Aconitate hydratase domain protein (LeuC)</fullName>
        <ecNumber evidence="7">4.2.1.33</ecNumber>
    </submittedName>
</protein>
<evidence type="ECO:0000256" key="1">
    <source>
        <dbReference type="ARBA" id="ARBA00022723"/>
    </source>
</evidence>
<evidence type="ECO:0000256" key="3">
    <source>
        <dbReference type="ARBA" id="ARBA00023014"/>
    </source>
</evidence>
<gene>
    <name evidence="7" type="primary">leuC</name>
</gene>
<evidence type="ECO:0000313" key="7">
    <source>
        <dbReference type="EMBL" id="AIF20334.1"/>
    </source>
</evidence>